<dbReference type="PANTHER" id="PTHR43213:SF5">
    <property type="entry name" value="BIFUNCTIONAL DTTP_UTP PYROPHOSPHATASE_METHYLTRANSFERASE PROTEIN-RELATED"/>
    <property type="match status" value="1"/>
</dbReference>
<dbReference type="HAMAP" id="MF_00528">
    <property type="entry name" value="Maf"/>
    <property type="match status" value="1"/>
</dbReference>
<accession>A0A644WQ01</accession>
<dbReference type="Pfam" id="PF02545">
    <property type="entry name" value="Maf"/>
    <property type="match status" value="1"/>
</dbReference>
<evidence type="ECO:0000313" key="3">
    <source>
        <dbReference type="EMBL" id="MPM04354.1"/>
    </source>
</evidence>
<sequence length="197" mass="22474">MILNDKIKNFNIILASGSPRRMELMKGMGIDFTVRKPDIDESYPNHLKGAEIAEFVSRKKSAAFPENEIGDNTIIITADTIVWQNNRALEKPVDRNHAIEMLKSLSGSEHEVFTGVTLRSKTRSHSFCSRSAVWFRPLSIEEIEFYTDTCKPFDKAGSYGVQEWIGYVAIERIEGSWFNVMGLPTRMLYQELEAFIS</sequence>
<comment type="caution">
    <text evidence="3">The sequence shown here is derived from an EMBL/GenBank/DDBJ whole genome shotgun (WGS) entry which is preliminary data.</text>
</comment>
<dbReference type="AlphaFoldDB" id="A0A644WQ01"/>
<dbReference type="NCBIfam" id="TIGR00172">
    <property type="entry name" value="maf"/>
    <property type="match status" value="1"/>
</dbReference>
<evidence type="ECO:0000256" key="2">
    <source>
        <dbReference type="ARBA" id="ARBA00022801"/>
    </source>
</evidence>
<organism evidence="3">
    <name type="scientific">bioreactor metagenome</name>
    <dbReference type="NCBI Taxonomy" id="1076179"/>
    <lineage>
        <taxon>unclassified sequences</taxon>
        <taxon>metagenomes</taxon>
        <taxon>ecological metagenomes</taxon>
    </lineage>
</organism>
<name>A0A644WQ01_9ZZZZ</name>
<dbReference type="CDD" id="cd00555">
    <property type="entry name" value="Maf"/>
    <property type="match status" value="1"/>
</dbReference>
<evidence type="ECO:0000256" key="1">
    <source>
        <dbReference type="ARBA" id="ARBA00001968"/>
    </source>
</evidence>
<dbReference type="PIRSF" id="PIRSF006305">
    <property type="entry name" value="Maf"/>
    <property type="match status" value="1"/>
</dbReference>
<dbReference type="GO" id="GO:0047429">
    <property type="term" value="F:nucleoside triphosphate diphosphatase activity"/>
    <property type="evidence" value="ECO:0007669"/>
    <property type="project" value="InterPro"/>
</dbReference>
<dbReference type="Gene3D" id="3.90.950.10">
    <property type="match status" value="1"/>
</dbReference>
<dbReference type="PANTHER" id="PTHR43213">
    <property type="entry name" value="BIFUNCTIONAL DTTP/UTP PYROPHOSPHATASE/METHYLTRANSFERASE PROTEIN-RELATED"/>
    <property type="match status" value="1"/>
</dbReference>
<dbReference type="SUPFAM" id="SSF52972">
    <property type="entry name" value="ITPase-like"/>
    <property type="match status" value="1"/>
</dbReference>
<reference evidence="3" key="1">
    <citation type="submission" date="2019-08" db="EMBL/GenBank/DDBJ databases">
        <authorList>
            <person name="Kucharzyk K."/>
            <person name="Murdoch R.W."/>
            <person name="Higgins S."/>
            <person name="Loffler F."/>
        </authorList>
    </citation>
    <scope>NUCLEOTIDE SEQUENCE</scope>
</reference>
<gene>
    <name evidence="3" type="primary">maf_14</name>
    <name evidence="3" type="ORF">SDC9_50631</name>
</gene>
<keyword evidence="2" id="KW-0378">Hydrolase</keyword>
<dbReference type="InterPro" id="IPR029001">
    <property type="entry name" value="ITPase-like_fam"/>
</dbReference>
<protein>
    <submittedName>
        <fullName evidence="3">Septum formation protein Maf</fullName>
    </submittedName>
</protein>
<proteinExistence type="inferred from homology"/>
<dbReference type="EMBL" id="VSSQ01001032">
    <property type="protein sequence ID" value="MPM04354.1"/>
    <property type="molecule type" value="Genomic_DNA"/>
</dbReference>
<dbReference type="InterPro" id="IPR003697">
    <property type="entry name" value="Maf-like"/>
</dbReference>
<comment type="cofactor">
    <cofactor evidence="1">
        <name>a divalent metal cation</name>
        <dbReference type="ChEBI" id="CHEBI:60240"/>
    </cofactor>
</comment>